<dbReference type="EMBL" id="BLWD01000001">
    <property type="protein sequence ID" value="GFN04921.1"/>
    <property type="molecule type" value="Genomic_DNA"/>
</dbReference>
<dbReference type="AlphaFoldDB" id="A0A7J0CQZ1"/>
<evidence type="ECO:0000256" key="1">
    <source>
        <dbReference type="SAM" id="MobiDB-lite"/>
    </source>
</evidence>
<feature type="region of interest" description="Disordered" evidence="1">
    <location>
        <begin position="70"/>
        <end position="89"/>
    </location>
</feature>
<feature type="region of interest" description="Disordered" evidence="1">
    <location>
        <begin position="1"/>
        <end position="57"/>
    </location>
</feature>
<name>A0A7J0CQZ1_STRMI</name>
<evidence type="ECO:0000313" key="2">
    <source>
        <dbReference type="EMBL" id="GFN04921.1"/>
    </source>
</evidence>
<reference evidence="2 3" key="1">
    <citation type="submission" date="2020-05" db="EMBL/GenBank/DDBJ databases">
        <title>Whole genome shotgun sequence of Streptomyces microflavus NBRC 13062.</title>
        <authorList>
            <person name="Komaki H."/>
            <person name="Tamura T."/>
        </authorList>
    </citation>
    <scope>NUCLEOTIDE SEQUENCE [LARGE SCALE GENOMIC DNA]</scope>
    <source>
        <strain evidence="2 3">NBRC 13062</strain>
    </source>
</reference>
<gene>
    <name evidence="2" type="ORF">Smic_34770</name>
</gene>
<dbReference type="Proteomes" id="UP000498740">
    <property type="component" value="Unassembled WGS sequence"/>
</dbReference>
<accession>A0A7J0CQZ1</accession>
<feature type="compositionally biased region" description="Basic and acidic residues" evidence="1">
    <location>
        <begin position="70"/>
        <end position="79"/>
    </location>
</feature>
<sequence length="197" mass="19635">MNGEIDENDENSKNGQQNGGERDMGGQSDAESGERQPVSGDEPAGTDPPGGIVIGEFGGGAVAVGRNAKAEDAGRRIGRTDGVAGPPPVVAPLPGGLSVGRMTGGAAASGPDAQAIDRSDRFIEATPQLIDALLLLRGQTGEVGTAAAEAEREIRDTGGVERGRLQRLGALTARAARSVGEQTAAGVAAGVIGGMLT</sequence>
<evidence type="ECO:0000313" key="3">
    <source>
        <dbReference type="Proteomes" id="UP000498740"/>
    </source>
</evidence>
<dbReference type="RefSeq" id="WP_015609395.1">
    <property type="nucleotide sequence ID" value="NZ_BMUG01000002.1"/>
</dbReference>
<organism evidence="2 3">
    <name type="scientific">Streptomyces microflavus</name>
    <name type="common">Streptomyces lipmanii</name>
    <dbReference type="NCBI Taxonomy" id="1919"/>
    <lineage>
        <taxon>Bacteria</taxon>
        <taxon>Bacillati</taxon>
        <taxon>Actinomycetota</taxon>
        <taxon>Actinomycetes</taxon>
        <taxon>Kitasatosporales</taxon>
        <taxon>Streptomycetaceae</taxon>
        <taxon>Streptomyces</taxon>
    </lineage>
</organism>
<proteinExistence type="predicted"/>
<comment type="caution">
    <text evidence="2">The sequence shown here is derived from an EMBL/GenBank/DDBJ whole genome shotgun (WGS) entry which is preliminary data.</text>
</comment>
<protein>
    <submittedName>
        <fullName evidence="2">Uncharacterized protein</fullName>
    </submittedName>
</protein>